<dbReference type="Gene3D" id="3.40.50.1010">
    <property type="entry name" value="5'-nuclease"/>
    <property type="match status" value="1"/>
</dbReference>
<sequence length="70" mass="7917">MENLGVTIHKLRGELKHFSTKALYRYGITFYDSAYVRLAMMENGALYAADKEVVAKTMLPNVKHLSELAP</sequence>
<dbReference type="AlphaFoldDB" id="E6N4Z9"/>
<evidence type="ECO:0000313" key="3">
    <source>
        <dbReference type="Proteomes" id="UP000008120"/>
    </source>
</evidence>
<gene>
    <name evidence="2" type="ORF">CSUB_C0328</name>
    <name evidence="1" type="ORF">HGMM_F55E04C24</name>
</gene>
<evidence type="ECO:0000313" key="2">
    <source>
        <dbReference type="EMBL" id="BAJ50189.1"/>
    </source>
</evidence>
<dbReference type="STRING" id="311458.CSUB_C0328"/>
<dbReference type="EMBL" id="AP011835">
    <property type="protein sequence ID" value="BAJ47368.1"/>
    <property type="molecule type" value="Genomic_DNA"/>
</dbReference>
<evidence type="ECO:0008006" key="4">
    <source>
        <dbReference type="Google" id="ProtNLM"/>
    </source>
</evidence>
<organism evidence="1 3">
    <name type="scientific">Caldiarchaeum subterraneum</name>
    <dbReference type="NCBI Taxonomy" id="311458"/>
    <lineage>
        <taxon>Archaea</taxon>
        <taxon>Nitrososphaerota</taxon>
        <taxon>Candidatus Caldarchaeales</taxon>
        <taxon>Candidatus Caldarchaeaceae</taxon>
        <taxon>Candidatus Caldarchaeum</taxon>
    </lineage>
</organism>
<reference evidence="1 3" key="1">
    <citation type="journal article" date="2005" name="Environ. Microbiol.">
        <title>Genetic and functional properties of uncultivated thermophilic crenarchaeotes from a subsurface gold mine as revealed by analysis of genome fragments.</title>
        <authorList>
            <person name="Nunoura T."/>
            <person name="Hirayama H."/>
            <person name="Takami H."/>
            <person name="Oida H."/>
            <person name="Nishi S."/>
            <person name="Shimamura S."/>
            <person name="Suzuki Y."/>
            <person name="Inagaki F."/>
            <person name="Takai K."/>
            <person name="Nealson K.H."/>
            <person name="Horikoshi K."/>
        </authorList>
    </citation>
    <scope>NUCLEOTIDE SEQUENCE [LARGE SCALE GENOMIC DNA]</scope>
</reference>
<dbReference type="Proteomes" id="UP000008120">
    <property type="component" value="Chromosome"/>
</dbReference>
<dbReference type="KEGG" id="csu:CSUB_C0328"/>
<evidence type="ECO:0000313" key="1">
    <source>
        <dbReference type="EMBL" id="BAJ47368.1"/>
    </source>
</evidence>
<dbReference type="EMBL" id="BA000048">
    <property type="protein sequence ID" value="BAJ50189.1"/>
    <property type="molecule type" value="Genomic_DNA"/>
</dbReference>
<name>E6N4Z9_CALS0</name>
<proteinExistence type="predicted"/>
<protein>
    <recommendedName>
        <fullName evidence="4">PIN domain-containing protein</fullName>
    </recommendedName>
</protein>
<dbReference type="BioCyc" id="CCAL311458:G131R-331-MONOMER"/>
<accession>E6N4Z9</accession>
<reference evidence="1 3" key="2">
    <citation type="journal article" date="2011" name="Nucleic Acids Res.">
        <title>Insights into the evolution of Archaea and eukaryotic protein modifier systems revealed by the genome of a novel archaeal group.</title>
        <authorList>
            <person name="Nunoura T."/>
            <person name="Takaki Y."/>
            <person name="Kakuta J."/>
            <person name="Nishi S."/>
            <person name="Sugahara J."/>
            <person name="Kazama H."/>
            <person name="Chee G."/>
            <person name="Hattori M."/>
            <person name="Kanai A."/>
            <person name="Atomi H."/>
            <person name="Takai K."/>
            <person name="Takami H."/>
        </authorList>
    </citation>
    <scope>NUCLEOTIDE SEQUENCE [LARGE SCALE GENOMIC DNA]</scope>
</reference>